<evidence type="ECO:0000256" key="9">
    <source>
        <dbReference type="ARBA" id="ARBA00022679"/>
    </source>
</evidence>
<evidence type="ECO:0000256" key="25">
    <source>
        <dbReference type="SAM" id="MobiDB-lite"/>
    </source>
</evidence>
<keyword evidence="8" id="KW-0507">mRNA processing</keyword>
<evidence type="ECO:0000256" key="5">
    <source>
        <dbReference type="ARBA" id="ARBA00022499"/>
    </source>
</evidence>
<keyword evidence="28" id="KW-1185">Reference proteome</keyword>
<feature type="compositionally biased region" description="Basic and acidic residues" evidence="25">
    <location>
        <begin position="236"/>
        <end position="264"/>
    </location>
</feature>
<evidence type="ECO:0000256" key="19">
    <source>
        <dbReference type="ARBA" id="ARBA00023596"/>
    </source>
</evidence>
<reference evidence="27" key="2">
    <citation type="submission" date="2025-08" db="UniProtKB">
        <authorList>
            <consortium name="Ensembl"/>
        </authorList>
    </citation>
    <scope>IDENTIFICATION</scope>
</reference>
<dbReference type="PANTHER" id="PTHR24058:SF103">
    <property type="entry name" value="SERINE_THREONINE-PROTEIN KINASE PRP4 HOMOLOG"/>
    <property type="match status" value="1"/>
</dbReference>
<dbReference type="AlphaFoldDB" id="A0A665TEU2"/>
<comment type="subcellular location">
    <subcellularLocation>
        <location evidence="2">Chromosome</location>
        <location evidence="2">Centromere</location>
        <location evidence="2">Kinetochore</location>
    </subcellularLocation>
    <subcellularLocation>
        <location evidence="1">Nucleus</location>
    </subcellularLocation>
</comment>
<dbReference type="Proteomes" id="UP000472264">
    <property type="component" value="Chromosome 20"/>
</dbReference>
<dbReference type="OMA" id="PWLKKIN"/>
<dbReference type="GO" id="GO:0005524">
    <property type="term" value="F:ATP binding"/>
    <property type="evidence" value="ECO:0007669"/>
    <property type="project" value="UniProtKB-KW"/>
</dbReference>
<keyword evidence="10" id="KW-0747">Spliceosome</keyword>
<evidence type="ECO:0000256" key="22">
    <source>
        <dbReference type="ARBA" id="ARBA00046964"/>
    </source>
</evidence>
<evidence type="ECO:0000256" key="11">
    <source>
        <dbReference type="ARBA" id="ARBA00022741"/>
    </source>
</evidence>
<feature type="compositionally biased region" description="Basic residues" evidence="25">
    <location>
        <begin position="65"/>
        <end position="88"/>
    </location>
</feature>
<evidence type="ECO:0000256" key="18">
    <source>
        <dbReference type="ARBA" id="ARBA00023242"/>
    </source>
</evidence>
<accession>A0A665TEU2</accession>
<evidence type="ECO:0000256" key="24">
    <source>
        <dbReference type="ARBA" id="ARBA00048977"/>
    </source>
</evidence>
<dbReference type="FunFam" id="1.10.510.10:FF:000078">
    <property type="entry name" value="Serine/threonine-protein kinase PRP4 homolog"/>
    <property type="match status" value="1"/>
</dbReference>
<name>A0A665TEU2_ECHNA</name>
<feature type="compositionally biased region" description="Basic residues" evidence="25">
    <location>
        <begin position="495"/>
        <end position="513"/>
    </location>
</feature>
<keyword evidence="12" id="KW-0418">Kinase</keyword>
<feature type="region of interest" description="Disordered" evidence="25">
    <location>
        <begin position="178"/>
        <end position="547"/>
    </location>
</feature>
<evidence type="ECO:0000256" key="10">
    <source>
        <dbReference type="ARBA" id="ARBA00022728"/>
    </source>
</evidence>
<keyword evidence="11" id="KW-0547">Nucleotide-binding</keyword>
<dbReference type="GO" id="GO:0000776">
    <property type="term" value="C:kinetochore"/>
    <property type="evidence" value="ECO:0007669"/>
    <property type="project" value="UniProtKB-KW"/>
</dbReference>
<dbReference type="SUPFAM" id="SSF56112">
    <property type="entry name" value="Protein kinase-like (PK-like)"/>
    <property type="match status" value="1"/>
</dbReference>
<evidence type="ECO:0000313" key="28">
    <source>
        <dbReference type="Proteomes" id="UP000472264"/>
    </source>
</evidence>
<keyword evidence="4" id="KW-0158">Chromosome</keyword>
<evidence type="ECO:0000256" key="13">
    <source>
        <dbReference type="ARBA" id="ARBA00022838"/>
    </source>
</evidence>
<dbReference type="InterPro" id="IPR011009">
    <property type="entry name" value="Kinase-like_dom_sf"/>
</dbReference>
<evidence type="ECO:0000256" key="3">
    <source>
        <dbReference type="ARBA" id="ARBA00012513"/>
    </source>
</evidence>
<dbReference type="Gene3D" id="3.30.200.20">
    <property type="entry name" value="Phosphorylase Kinase, domain 1"/>
    <property type="match status" value="1"/>
</dbReference>
<evidence type="ECO:0000256" key="12">
    <source>
        <dbReference type="ARBA" id="ARBA00022777"/>
    </source>
</evidence>
<feature type="compositionally biased region" description="Basic residues" evidence="25">
    <location>
        <begin position="450"/>
        <end position="485"/>
    </location>
</feature>
<evidence type="ECO:0000256" key="4">
    <source>
        <dbReference type="ARBA" id="ARBA00022454"/>
    </source>
</evidence>
<dbReference type="GO" id="GO:0005681">
    <property type="term" value="C:spliceosomal complex"/>
    <property type="evidence" value="ECO:0007669"/>
    <property type="project" value="UniProtKB-KW"/>
</dbReference>
<dbReference type="InterPro" id="IPR044092">
    <property type="entry name" value="STKc_PRP4"/>
</dbReference>
<dbReference type="InterPro" id="IPR050494">
    <property type="entry name" value="Ser_Thr_dual-spec_kinase"/>
</dbReference>
<comment type="catalytic activity">
    <reaction evidence="23">
        <text>L-threonyl-[protein] + ATP = O-phospho-L-threonyl-[protein] + ADP + H(+)</text>
        <dbReference type="Rhea" id="RHEA:46608"/>
        <dbReference type="Rhea" id="RHEA-COMP:11060"/>
        <dbReference type="Rhea" id="RHEA-COMP:11605"/>
        <dbReference type="ChEBI" id="CHEBI:15378"/>
        <dbReference type="ChEBI" id="CHEBI:30013"/>
        <dbReference type="ChEBI" id="CHEBI:30616"/>
        <dbReference type="ChEBI" id="CHEBI:61977"/>
        <dbReference type="ChEBI" id="CHEBI:456216"/>
        <dbReference type="EC" id="2.7.11.1"/>
    </reaction>
    <physiologicalReaction direction="left-to-right" evidence="23">
        <dbReference type="Rhea" id="RHEA:46609"/>
    </physiologicalReaction>
</comment>
<evidence type="ECO:0000256" key="20">
    <source>
        <dbReference type="ARBA" id="ARBA00023637"/>
    </source>
</evidence>
<feature type="compositionally biased region" description="Basic and acidic residues" evidence="25">
    <location>
        <begin position="273"/>
        <end position="282"/>
    </location>
</feature>
<feature type="compositionally biased region" description="Acidic residues" evidence="25">
    <location>
        <begin position="533"/>
        <end position="547"/>
    </location>
</feature>
<feature type="domain" description="Protein kinase" evidence="26">
    <location>
        <begin position="700"/>
        <end position="1016"/>
    </location>
</feature>
<feature type="compositionally biased region" description="Basic residues" evidence="25">
    <location>
        <begin position="96"/>
        <end position="110"/>
    </location>
</feature>
<dbReference type="CDD" id="cd14135">
    <property type="entry name" value="STKc_PRP4"/>
    <property type="match status" value="1"/>
</dbReference>
<keyword evidence="18" id="KW-0539">Nucleus</keyword>
<feature type="compositionally biased region" description="Basic and acidic residues" evidence="25">
    <location>
        <begin position="21"/>
        <end position="35"/>
    </location>
</feature>
<keyword evidence="16" id="KW-0007">Acetylation</keyword>
<evidence type="ECO:0000256" key="17">
    <source>
        <dbReference type="ARBA" id="ARBA00023187"/>
    </source>
</evidence>
<comment type="catalytic activity">
    <reaction evidence="24">
        <text>L-seryl-[protein] + ATP = O-phospho-L-seryl-[protein] + ADP + H(+)</text>
        <dbReference type="Rhea" id="RHEA:17989"/>
        <dbReference type="Rhea" id="RHEA-COMP:9863"/>
        <dbReference type="Rhea" id="RHEA-COMP:11604"/>
        <dbReference type="ChEBI" id="CHEBI:15378"/>
        <dbReference type="ChEBI" id="CHEBI:29999"/>
        <dbReference type="ChEBI" id="CHEBI:30616"/>
        <dbReference type="ChEBI" id="CHEBI:83421"/>
        <dbReference type="ChEBI" id="CHEBI:456216"/>
        <dbReference type="EC" id="2.7.11.1"/>
    </reaction>
    <physiologicalReaction direction="left-to-right" evidence="24">
        <dbReference type="Rhea" id="RHEA:17990"/>
    </physiologicalReaction>
</comment>
<keyword evidence="9" id="KW-0808">Transferase</keyword>
<dbReference type="OrthoDB" id="3967at2759"/>
<dbReference type="GO" id="GO:0045292">
    <property type="term" value="P:mRNA cis splicing, via spliceosome"/>
    <property type="evidence" value="ECO:0007669"/>
    <property type="project" value="InterPro"/>
</dbReference>
<evidence type="ECO:0000313" key="27">
    <source>
        <dbReference type="Ensembl" id="ENSENLP00000005448.1"/>
    </source>
</evidence>
<dbReference type="Pfam" id="PF00069">
    <property type="entry name" value="Pkinase"/>
    <property type="match status" value="1"/>
</dbReference>
<feature type="compositionally biased region" description="Basic and acidic residues" evidence="25">
    <location>
        <begin position="55"/>
        <end position="64"/>
    </location>
</feature>
<dbReference type="FunFam" id="3.30.200.20:FF:000123">
    <property type="entry name" value="serine/threonine-protein kinase PRP4 homolog"/>
    <property type="match status" value="1"/>
</dbReference>
<keyword evidence="5" id="KW-1017">Isopeptide bond</keyword>
<evidence type="ECO:0000256" key="15">
    <source>
        <dbReference type="ARBA" id="ARBA00022843"/>
    </source>
</evidence>
<evidence type="ECO:0000256" key="14">
    <source>
        <dbReference type="ARBA" id="ARBA00022840"/>
    </source>
</evidence>
<dbReference type="InterPro" id="IPR008271">
    <property type="entry name" value="Ser/Thr_kinase_AS"/>
</dbReference>
<feature type="compositionally biased region" description="Acidic residues" evidence="25">
    <location>
        <begin position="37"/>
        <end position="54"/>
    </location>
</feature>
<proteinExistence type="inferred from homology"/>
<feature type="region of interest" description="Disordered" evidence="25">
    <location>
        <begin position="1"/>
        <end position="145"/>
    </location>
</feature>
<keyword evidence="17" id="KW-0508">mRNA splicing</keyword>
<dbReference type="Ensembl" id="ENSENLT00000005717.1">
    <property type="protein sequence ID" value="ENSENLP00000005448.1"/>
    <property type="gene ID" value="ENSENLG00000002340.1"/>
</dbReference>
<keyword evidence="14" id="KW-0067">ATP-binding</keyword>
<evidence type="ECO:0000256" key="21">
    <source>
        <dbReference type="ARBA" id="ARBA00031858"/>
    </source>
</evidence>
<dbReference type="SMART" id="SM00220">
    <property type="entry name" value="S_TKc"/>
    <property type="match status" value="1"/>
</dbReference>
<dbReference type="InterPro" id="IPR000719">
    <property type="entry name" value="Prot_kinase_dom"/>
</dbReference>
<feature type="compositionally biased region" description="Basic and acidic residues" evidence="25">
    <location>
        <begin position="437"/>
        <end position="446"/>
    </location>
</feature>
<dbReference type="GO" id="GO:0004674">
    <property type="term" value="F:protein serine/threonine kinase activity"/>
    <property type="evidence" value="ECO:0007669"/>
    <property type="project" value="UniProtKB-KW"/>
</dbReference>
<keyword evidence="6" id="KW-0723">Serine/threonine-protein kinase</keyword>
<evidence type="ECO:0000256" key="23">
    <source>
        <dbReference type="ARBA" id="ARBA00048659"/>
    </source>
</evidence>
<evidence type="ECO:0000259" key="26">
    <source>
        <dbReference type="PROSITE" id="PS50011"/>
    </source>
</evidence>
<feature type="compositionally biased region" description="Basic and acidic residues" evidence="25">
    <location>
        <begin position="411"/>
        <end position="427"/>
    </location>
</feature>
<dbReference type="EC" id="2.7.11.1" evidence="3"/>
<reference evidence="27" key="3">
    <citation type="submission" date="2025-09" db="UniProtKB">
        <authorList>
            <consortium name="Ensembl"/>
        </authorList>
    </citation>
    <scope>IDENTIFICATION</scope>
</reference>
<evidence type="ECO:0000256" key="2">
    <source>
        <dbReference type="ARBA" id="ARBA00004629"/>
    </source>
</evidence>
<organism evidence="27 28">
    <name type="scientific">Echeneis naucrates</name>
    <name type="common">Live sharksucker</name>
    <dbReference type="NCBI Taxonomy" id="173247"/>
    <lineage>
        <taxon>Eukaryota</taxon>
        <taxon>Metazoa</taxon>
        <taxon>Chordata</taxon>
        <taxon>Craniata</taxon>
        <taxon>Vertebrata</taxon>
        <taxon>Euteleostomi</taxon>
        <taxon>Actinopterygii</taxon>
        <taxon>Neopterygii</taxon>
        <taxon>Teleostei</taxon>
        <taxon>Neoteleostei</taxon>
        <taxon>Acanthomorphata</taxon>
        <taxon>Carangaria</taxon>
        <taxon>Carangiformes</taxon>
        <taxon>Echeneidae</taxon>
        <taxon>Echeneis</taxon>
    </lineage>
</organism>
<dbReference type="PROSITE" id="PS00108">
    <property type="entry name" value="PROTEIN_KINASE_ST"/>
    <property type="match status" value="1"/>
</dbReference>
<gene>
    <name evidence="27" type="primary">prpf4bb</name>
</gene>
<dbReference type="PROSITE" id="PS50011">
    <property type="entry name" value="PROTEIN_KINASE_DOM"/>
    <property type="match status" value="1"/>
</dbReference>
<feature type="region of interest" description="Disordered" evidence="25">
    <location>
        <begin position="570"/>
        <end position="597"/>
    </location>
</feature>
<comment type="subunit">
    <text evidence="22">Interacts with CLK1 C-terminus. Associates with the U5 snRNP and NCOR1 deacetylase complexes. Identified in the spliceosome C complex.</text>
</comment>
<sequence length="1020" mass="117459">MRKMADVEMDITSRRMNNGNEHVKQDLESHERSGNEDSGDMSEEEEEEEEEAETNGEKTEEGSKHHSSSGKHKRKKHKHRSKHKKHKHAFDEDKDRKRRHRHKHRKHKRKEGSSPSGAGLFGSTSHRKVESSPSSGNPSLDDRALLEDLEKQRALIKAELDSQLMEGKVQSGMGLILQGYNSGSEEDGDARVRNGEQRQRGSSGKPISPRGGKSGKSRRDSTEGSKSSSKRRSRSKSVEKPAKETKQDKVTKSTKDTGVKDKGRGRSRSKDRKHSDSTDKSKERRKSNSPSSWRAEQKSSRTDKRSSPQRDERPNQDRTSRRSRSPARERPSRAETDRDKRPAKSPSKDASSGKENRSPHRRPHSPPARKRSTSPRHRDAHHSSASATERTSKQNHSPSRTRSSPRRVRSRSTDIRRRDADRQDSPLRKRMRADVGPGRDRSRETSPRSSSRRRMSRSPLRRRSPSPRRRSRSSPRRRSRSPLRRRSGERDRYGRLRQYRRSMSRDRERRRRRSRDEDKFKGSLSEGMKVDQESSEEEVLEDFDGEEIDEEALIEQRRQQRMAIVQKYKVVNEDTNMVSEPSSPQSSTRSRSPSPDDILERVAADVKEYERENLNTFEANIKAKHNLIAQEKDGANPKKPSAPDMFTESDDMFAADFDSARMRAAGVGKDFKENPNLRDNWTDAEGYYRVNIGETLDKRYDVYGYTGQGVFSNVIRARDTARAGQEVAVKIIRNNELMQKTGLKELEFLKKLNDADPDDKFHCLRLFRHFYHKQHLCLVFEPLSMNLREVLKKYGKDVGLHIKAVRSYSQQLFLALKLLKRCNILHADIKPDNILVNESKTILKLCDFGSASHVADNDITPYLVSRFYRAPEIIIGKPYDYGIDMWSVGCTLYELYTGKILFPGSSNNHMIKLAMDLKGKMPNKMIRKGLFKDKHFDQNLNFLYIEVDKVTEREKVTVMSTINPTKDLLADMIGGQRLPEDQRKKVMQLKDLLDGTLMLDPAKRISINQALQHPFIQEKI</sequence>
<feature type="compositionally biased region" description="Basic and acidic residues" evidence="25">
    <location>
        <begin position="295"/>
        <end position="342"/>
    </location>
</feature>
<evidence type="ECO:0000256" key="8">
    <source>
        <dbReference type="ARBA" id="ARBA00022664"/>
    </source>
</evidence>
<evidence type="ECO:0000256" key="7">
    <source>
        <dbReference type="ARBA" id="ARBA00022553"/>
    </source>
</evidence>
<protein>
    <recommendedName>
        <fullName evidence="20">Serine/threonine-protein kinase PRP4 homolog</fullName>
        <ecNumber evidence="3">2.7.11.1</ecNumber>
    </recommendedName>
    <alternativeName>
        <fullName evidence="21">PRP4 pre-mRNA-processing factor 4 homolog</fullName>
    </alternativeName>
</protein>
<keyword evidence="13" id="KW-0995">Kinetochore</keyword>
<dbReference type="Gene3D" id="1.10.510.10">
    <property type="entry name" value="Transferase(Phosphotransferase) domain 1"/>
    <property type="match status" value="1"/>
</dbReference>
<feature type="compositionally biased region" description="Basic and acidic residues" evidence="25">
    <location>
        <begin position="189"/>
        <end position="199"/>
    </location>
</feature>
<comment type="similarity">
    <text evidence="19">Belongs to the protein kinase superfamily. CMGC Ser/Thr protein kinase family.</text>
</comment>
<keyword evidence="15" id="KW-0832">Ubl conjugation</keyword>
<evidence type="ECO:0000256" key="6">
    <source>
        <dbReference type="ARBA" id="ARBA00022527"/>
    </source>
</evidence>
<feature type="compositionally biased region" description="Low complexity" evidence="25">
    <location>
        <begin position="579"/>
        <end position="595"/>
    </location>
</feature>
<evidence type="ECO:0000256" key="16">
    <source>
        <dbReference type="ARBA" id="ARBA00022990"/>
    </source>
</evidence>
<dbReference type="InParanoid" id="A0A665TEU2"/>
<feature type="compositionally biased region" description="Basic residues" evidence="25">
    <location>
        <begin position="359"/>
        <end position="380"/>
    </location>
</feature>
<dbReference type="PANTHER" id="PTHR24058">
    <property type="entry name" value="DUAL SPECIFICITY PROTEIN KINASE"/>
    <property type="match status" value="1"/>
</dbReference>
<keyword evidence="7" id="KW-0597">Phosphoprotein</keyword>
<reference evidence="27" key="1">
    <citation type="submission" date="2021-04" db="EMBL/GenBank/DDBJ databases">
        <authorList>
            <consortium name="Wellcome Sanger Institute Data Sharing"/>
        </authorList>
    </citation>
    <scope>NUCLEOTIDE SEQUENCE [LARGE SCALE GENOMIC DNA]</scope>
</reference>
<evidence type="ECO:0000256" key="1">
    <source>
        <dbReference type="ARBA" id="ARBA00004123"/>
    </source>
</evidence>